<dbReference type="InterPro" id="IPR049945">
    <property type="entry name" value="AAA_22"/>
</dbReference>
<feature type="domain" description="ORC1/DEAH AAA+ ATPase" evidence="1">
    <location>
        <begin position="72"/>
        <end position="141"/>
    </location>
</feature>
<dbReference type="SUPFAM" id="SSF52540">
    <property type="entry name" value="P-loop containing nucleoside triphosphate hydrolases"/>
    <property type="match status" value="1"/>
</dbReference>
<dbReference type="Pfam" id="PF13401">
    <property type="entry name" value="AAA_22"/>
    <property type="match status" value="1"/>
</dbReference>
<protein>
    <recommendedName>
        <fullName evidence="1">ORC1/DEAH AAA+ ATPase domain-containing protein</fullName>
    </recommendedName>
</protein>
<evidence type="ECO:0000259" key="1">
    <source>
        <dbReference type="Pfam" id="PF13401"/>
    </source>
</evidence>
<dbReference type="EMBL" id="JBEPMU010000004">
    <property type="protein sequence ID" value="MET3653122.1"/>
    <property type="molecule type" value="Genomic_DNA"/>
</dbReference>
<dbReference type="Gene3D" id="3.40.50.300">
    <property type="entry name" value="P-loop containing nucleotide triphosphate hydrolases"/>
    <property type="match status" value="1"/>
</dbReference>
<keyword evidence="3" id="KW-1185">Reference proteome</keyword>
<accession>A0ABV2JWB2</accession>
<dbReference type="CDD" id="cd02019">
    <property type="entry name" value="NK"/>
    <property type="match status" value="1"/>
</dbReference>
<dbReference type="Proteomes" id="UP001549184">
    <property type="component" value="Unassembled WGS sequence"/>
</dbReference>
<sequence length="348" mass="38673">MSTLDLYWPSAAQVDQCIRTEAETVDDAVLLAVHEPGPLRVRAANASAEETATESDLLNELMRPADDGSAVVVAITGDSGVGKSHMVRWLHAQLQRHPARERLVIVLVPKTASLRQVVERILEPLEGEHYAQLKAELSRVVETLRPDEAKQLLATSLAIELDRLHQQDMAALRGGGRSDDRALRAHAEHARGLSHLLRDPVVNENWLYPVLMRIVTRTLHGGSEADTGELRRFTPQDLQVPEAWDPTQATRAANVYLQKLQSDEGAALPLATELLQEALDPALRTVFRFSEALGQRSIEEIVDDIRRHLLEQDRELVLLIEDFAALAGIQQPLLNLIIAESDHQGKRI</sequence>
<evidence type="ECO:0000313" key="3">
    <source>
        <dbReference type="Proteomes" id="UP001549184"/>
    </source>
</evidence>
<name>A0ABV2JWB2_9GAMM</name>
<dbReference type="InterPro" id="IPR027417">
    <property type="entry name" value="P-loop_NTPase"/>
</dbReference>
<evidence type="ECO:0000313" key="2">
    <source>
        <dbReference type="EMBL" id="MET3653122.1"/>
    </source>
</evidence>
<comment type="caution">
    <text evidence="2">The sequence shown here is derived from an EMBL/GenBank/DDBJ whole genome shotgun (WGS) entry which is preliminary data.</text>
</comment>
<organism evidence="2 3">
    <name type="scientific">Dyella japonica</name>
    <dbReference type="NCBI Taxonomy" id="231455"/>
    <lineage>
        <taxon>Bacteria</taxon>
        <taxon>Pseudomonadati</taxon>
        <taxon>Pseudomonadota</taxon>
        <taxon>Gammaproteobacteria</taxon>
        <taxon>Lysobacterales</taxon>
        <taxon>Rhodanobacteraceae</taxon>
        <taxon>Dyella</taxon>
    </lineage>
</organism>
<dbReference type="RefSeq" id="WP_354014519.1">
    <property type="nucleotide sequence ID" value="NZ_JBEPMU010000004.1"/>
</dbReference>
<reference evidence="2 3" key="1">
    <citation type="submission" date="2024-06" db="EMBL/GenBank/DDBJ databases">
        <title>Sorghum-associated microbial communities from plants grown in Nebraska, USA.</title>
        <authorList>
            <person name="Schachtman D."/>
        </authorList>
    </citation>
    <scope>NUCLEOTIDE SEQUENCE [LARGE SCALE GENOMIC DNA]</scope>
    <source>
        <strain evidence="2 3">1073</strain>
    </source>
</reference>
<gene>
    <name evidence="2" type="ORF">ABIC75_002858</name>
</gene>
<proteinExistence type="predicted"/>